<protein>
    <submittedName>
        <fullName evidence="3">Uncharacterized protein</fullName>
    </submittedName>
</protein>
<dbReference type="EMBL" id="LVLJ01001341">
    <property type="protein sequence ID" value="OAE30345.1"/>
    <property type="molecule type" value="Genomic_DNA"/>
</dbReference>
<reference evidence="3" key="1">
    <citation type="submission" date="2016-03" db="EMBL/GenBank/DDBJ databases">
        <title>Mechanisms controlling the formation of the plant cell surface in tip-growing cells are functionally conserved among land plants.</title>
        <authorList>
            <person name="Honkanen S."/>
            <person name="Jones V.A."/>
            <person name="Morieri G."/>
            <person name="Champion C."/>
            <person name="Hetherington A.J."/>
            <person name="Kelly S."/>
            <person name="Saint-Marcoux D."/>
            <person name="Proust H."/>
            <person name="Prescott H."/>
            <person name="Dolan L."/>
        </authorList>
    </citation>
    <scope>NUCLEOTIDE SEQUENCE [LARGE SCALE GENOMIC DNA]</scope>
    <source>
        <tissue evidence="3">Whole gametophyte</tissue>
    </source>
</reference>
<gene>
    <name evidence="3" type="ORF">AXG93_4201s1460</name>
</gene>
<keyword evidence="2" id="KW-0812">Transmembrane</keyword>
<name>A0A176WDK7_MARPO</name>
<feature type="compositionally biased region" description="Basic and acidic residues" evidence="1">
    <location>
        <begin position="28"/>
        <end position="51"/>
    </location>
</feature>
<sequence length="286" mass="30760">MLARRCHVHHRGGPDRGDSSTAVPLNDVTRDCTGRDGRKERGKERTKDRRNSALAQSLVARLCSDRAKSSAALHASVIEPDTMNLPTVRHGSGGGGGGELYVRPSIPPSLHPSICLSMPSPGRAKDGPAGHPTMALIHRVSGRCPSTGTPDHTPLVWVPGTGTGNRAEFPRADPCEREKRDCALNLLLLPCDVCNRNPPLEGSRRHDSLAESRERKQEWQDLEVWNTPAVVVVVMVVVVVAAGGLTKGCKSLPACLPLKVAGRAVSKTLHDRQGDGWPTCSRSCKR</sequence>
<comment type="caution">
    <text evidence="3">The sequence shown here is derived from an EMBL/GenBank/DDBJ whole genome shotgun (WGS) entry which is preliminary data.</text>
</comment>
<keyword evidence="2" id="KW-0472">Membrane</keyword>
<evidence type="ECO:0000313" key="4">
    <source>
        <dbReference type="Proteomes" id="UP000077202"/>
    </source>
</evidence>
<feature type="transmembrane region" description="Helical" evidence="2">
    <location>
        <begin position="224"/>
        <end position="245"/>
    </location>
</feature>
<dbReference type="AlphaFoldDB" id="A0A176WDK7"/>
<organism evidence="3 4">
    <name type="scientific">Marchantia polymorpha subsp. ruderalis</name>
    <dbReference type="NCBI Taxonomy" id="1480154"/>
    <lineage>
        <taxon>Eukaryota</taxon>
        <taxon>Viridiplantae</taxon>
        <taxon>Streptophyta</taxon>
        <taxon>Embryophyta</taxon>
        <taxon>Marchantiophyta</taxon>
        <taxon>Marchantiopsida</taxon>
        <taxon>Marchantiidae</taxon>
        <taxon>Marchantiales</taxon>
        <taxon>Marchantiaceae</taxon>
        <taxon>Marchantia</taxon>
    </lineage>
</organism>
<feature type="compositionally biased region" description="Basic residues" evidence="1">
    <location>
        <begin position="1"/>
        <end position="11"/>
    </location>
</feature>
<evidence type="ECO:0000256" key="1">
    <source>
        <dbReference type="SAM" id="MobiDB-lite"/>
    </source>
</evidence>
<evidence type="ECO:0000313" key="3">
    <source>
        <dbReference type="EMBL" id="OAE30345.1"/>
    </source>
</evidence>
<keyword evidence="2" id="KW-1133">Transmembrane helix</keyword>
<feature type="region of interest" description="Disordered" evidence="1">
    <location>
        <begin position="1"/>
        <end position="53"/>
    </location>
</feature>
<accession>A0A176WDK7</accession>
<evidence type="ECO:0000256" key="2">
    <source>
        <dbReference type="SAM" id="Phobius"/>
    </source>
</evidence>
<proteinExistence type="predicted"/>
<keyword evidence="4" id="KW-1185">Reference proteome</keyword>
<dbReference type="Proteomes" id="UP000077202">
    <property type="component" value="Unassembled WGS sequence"/>
</dbReference>